<dbReference type="Proteomes" id="UP000320146">
    <property type="component" value="Unassembled WGS sequence"/>
</dbReference>
<comment type="similarity">
    <text evidence="3 10 13">Belongs to the IPP transferase family.</text>
</comment>
<comment type="cofactor">
    <cofactor evidence="1 10">
        <name>Mg(2+)</name>
        <dbReference type="ChEBI" id="CHEBI:18420"/>
    </cofactor>
</comment>
<dbReference type="EMBL" id="SHBL01000016">
    <property type="protein sequence ID" value="RZO24034.1"/>
    <property type="molecule type" value="Genomic_DNA"/>
</dbReference>
<evidence type="ECO:0000256" key="6">
    <source>
        <dbReference type="ARBA" id="ARBA00022741"/>
    </source>
</evidence>
<evidence type="ECO:0000256" key="10">
    <source>
        <dbReference type="HAMAP-Rule" id="MF_00185"/>
    </source>
</evidence>
<evidence type="ECO:0000256" key="4">
    <source>
        <dbReference type="ARBA" id="ARBA00022679"/>
    </source>
</evidence>
<dbReference type="NCBIfam" id="TIGR00174">
    <property type="entry name" value="miaA"/>
    <property type="match status" value="1"/>
</dbReference>
<evidence type="ECO:0000256" key="9">
    <source>
        <dbReference type="ARBA" id="ARBA00049563"/>
    </source>
</evidence>
<comment type="function">
    <text evidence="2 10 12">Catalyzes the transfer of a dimethylallyl group onto the adenine at position 37 in tRNAs that read codons beginning with uridine, leading to the formation of N6-(dimethylallyl)adenosine (i(6)A).</text>
</comment>
<keyword evidence="4 10" id="KW-0808">Transferase</keyword>
<dbReference type="EC" id="2.5.1.75" evidence="10"/>
<dbReference type="Gene3D" id="1.10.20.140">
    <property type="match status" value="1"/>
</dbReference>
<dbReference type="InterPro" id="IPR039657">
    <property type="entry name" value="Dimethylallyltransferase"/>
</dbReference>
<feature type="site" description="Interaction with substrate tRNA" evidence="10">
    <location>
        <position position="105"/>
    </location>
</feature>
<proteinExistence type="inferred from homology"/>
<keyword evidence="5 10" id="KW-0819">tRNA processing</keyword>
<dbReference type="SUPFAM" id="SSF52540">
    <property type="entry name" value="P-loop containing nucleoside triphosphate hydrolases"/>
    <property type="match status" value="1"/>
</dbReference>
<keyword evidence="6 10" id="KW-0547">Nucleotide-binding</keyword>
<sequence length="316" mass="35545">MSYRYDLPAIFLLGPSAAGKTSLSLELADQFPLEVISVDSAMVFKGMNIGTCKPTTSEQKSVKHHLIDIIEPDKNFNAGIFLAHVQKSLVKIAKNDKIPLFVGGSMMFHKLLLEGIHDFPTDKEIRSEIDEFKTKNGQKALVEELKKLDSETYNTIDIKNSRRVERALEIIKITKTKLSELKKEPSRSILNKADCLLLGLSDSKAALDINAEDRIKKIVNAGFLKELENLVITYKLTSVSHSMNSINYKQFLPHLEGSISLNEACSDALQATKKLIKTQLTWMKKFELNYAGNVLDENDSNLFSDTINTYLRSFNK</sequence>
<evidence type="ECO:0000256" key="3">
    <source>
        <dbReference type="ARBA" id="ARBA00005842"/>
    </source>
</evidence>
<feature type="site" description="Interaction with substrate tRNA" evidence="10">
    <location>
        <position position="126"/>
    </location>
</feature>
<dbReference type="HAMAP" id="MF_00185">
    <property type="entry name" value="IPP_trans"/>
    <property type="match status" value="1"/>
</dbReference>
<evidence type="ECO:0000256" key="11">
    <source>
        <dbReference type="RuleBase" id="RU003783"/>
    </source>
</evidence>
<evidence type="ECO:0000256" key="5">
    <source>
        <dbReference type="ARBA" id="ARBA00022694"/>
    </source>
</evidence>
<comment type="caution">
    <text evidence="14">The sequence shown here is derived from an EMBL/GenBank/DDBJ whole genome shotgun (WGS) entry which is preliminary data.</text>
</comment>
<dbReference type="AlphaFoldDB" id="A0A520MS41"/>
<dbReference type="PANTHER" id="PTHR11088">
    <property type="entry name" value="TRNA DIMETHYLALLYLTRANSFERASE"/>
    <property type="match status" value="1"/>
</dbReference>
<accession>A0A520MS41</accession>
<protein>
    <recommendedName>
        <fullName evidence="10">tRNA dimethylallyltransferase</fullName>
        <ecNumber evidence="10">2.5.1.75</ecNumber>
    </recommendedName>
    <alternativeName>
        <fullName evidence="10">Dimethylallyl diphosphate:tRNA dimethylallyltransferase</fullName>
        <shortName evidence="10">DMAPP:tRNA dimethylallyltransferase</shortName>
        <shortName evidence="10">DMATase</shortName>
    </alternativeName>
    <alternativeName>
        <fullName evidence="10">Isopentenyl-diphosphate:tRNA isopentenyltransferase</fullName>
        <shortName evidence="10">IPP transferase</shortName>
        <shortName evidence="10">IPPT</shortName>
        <shortName evidence="10">IPTase</shortName>
    </alternativeName>
</protein>
<feature type="binding site" evidence="10">
    <location>
        <begin position="16"/>
        <end position="21"/>
    </location>
    <ligand>
        <name>substrate</name>
    </ligand>
</feature>
<evidence type="ECO:0000256" key="8">
    <source>
        <dbReference type="ARBA" id="ARBA00022842"/>
    </source>
</evidence>
<name>A0A520MS41_9GAMM</name>
<comment type="subunit">
    <text evidence="10">Monomer.</text>
</comment>
<dbReference type="Gene3D" id="3.40.50.300">
    <property type="entry name" value="P-loop containing nucleotide triphosphate hydrolases"/>
    <property type="match status" value="1"/>
</dbReference>
<feature type="region of interest" description="Interaction with substrate tRNA" evidence="10">
    <location>
        <begin position="39"/>
        <end position="42"/>
    </location>
</feature>
<evidence type="ECO:0000256" key="1">
    <source>
        <dbReference type="ARBA" id="ARBA00001946"/>
    </source>
</evidence>
<evidence type="ECO:0000256" key="7">
    <source>
        <dbReference type="ARBA" id="ARBA00022840"/>
    </source>
</evidence>
<comment type="catalytic activity">
    <reaction evidence="9 10 11">
        <text>adenosine(37) in tRNA + dimethylallyl diphosphate = N(6)-dimethylallyladenosine(37) in tRNA + diphosphate</text>
        <dbReference type="Rhea" id="RHEA:26482"/>
        <dbReference type="Rhea" id="RHEA-COMP:10162"/>
        <dbReference type="Rhea" id="RHEA-COMP:10375"/>
        <dbReference type="ChEBI" id="CHEBI:33019"/>
        <dbReference type="ChEBI" id="CHEBI:57623"/>
        <dbReference type="ChEBI" id="CHEBI:74411"/>
        <dbReference type="ChEBI" id="CHEBI:74415"/>
        <dbReference type="EC" id="2.5.1.75"/>
    </reaction>
</comment>
<evidence type="ECO:0000256" key="2">
    <source>
        <dbReference type="ARBA" id="ARBA00003213"/>
    </source>
</evidence>
<comment type="caution">
    <text evidence="10">Lacks conserved residue(s) required for the propagation of feature annotation.</text>
</comment>
<evidence type="ECO:0000313" key="14">
    <source>
        <dbReference type="EMBL" id="RZO24034.1"/>
    </source>
</evidence>
<dbReference type="InterPro" id="IPR027417">
    <property type="entry name" value="P-loop_NTPase"/>
</dbReference>
<keyword evidence="7 10" id="KW-0067">ATP-binding</keyword>
<organism evidence="14 15">
    <name type="scientific">SAR86 cluster bacterium</name>
    <dbReference type="NCBI Taxonomy" id="2030880"/>
    <lineage>
        <taxon>Bacteria</taxon>
        <taxon>Pseudomonadati</taxon>
        <taxon>Pseudomonadota</taxon>
        <taxon>Gammaproteobacteria</taxon>
        <taxon>SAR86 cluster</taxon>
    </lineage>
</organism>
<gene>
    <name evidence="10 14" type="primary">miaA</name>
    <name evidence="14" type="ORF">EVA99_02485</name>
</gene>
<dbReference type="GO" id="GO:0005524">
    <property type="term" value="F:ATP binding"/>
    <property type="evidence" value="ECO:0007669"/>
    <property type="project" value="UniProtKB-UniRule"/>
</dbReference>
<dbReference type="GO" id="GO:0006400">
    <property type="term" value="P:tRNA modification"/>
    <property type="evidence" value="ECO:0007669"/>
    <property type="project" value="TreeGrafter"/>
</dbReference>
<evidence type="ECO:0000313" key="15">
    <source>
        <dbReference type="Proteomes" id="UP000320146"/>
    </source>
</evidence>
<reference evidence="14 15" key="1">
    <citation type="submission" date="2019-02" db="EMBL/GenBank/DDBJ databases">
        <title>Prokaryotic population dynamics and viral predation in marine succession experiment using metagenomics: the confinement effect.</title>
        <authorList>
            <person name="Haro-Moreno J.M."/>
            <person name="Rodriguez-Valera F."/>
            <person name="Lopez-Perez M."/>
        </authorList>
    </citation>
    <scope>NUCLEOTIDE SEQUENCE [LARGE SCALE GENOMIC DNA]</scope>
    <source>
        <strain evidence="14">MED-G166</strain>
    </source>
</reference>
<dbReference type="Pfam" id="PF01715">
    <property type="entry name" value="IPPT"/>
    <property type="match status" value="1"/>
</dbReference>
<dbReference type="PANTHER" id="PTHR11088:SF60">
    <property type="entry name" value="TRNA DIMETHYLALLYLTRANSFERASE"/>
    <property type="match status" value="1"/>
</dbReference>
<dbReference type="InterPro" id="IPR018022">
    <property type="entry name" value="IPT"/>
</dbReference>
<dbReference type="GO" id="GO:0052381">
    <property type="term" value="F:tRNA dimethylallyltransferase activity"/>
    <property type="evidence" value="ECO:0007669"/>
    <property type="project" value="UniProtKB-UniRule"/>
</dbReference>
<feature type="binding site" evidence="10">
    <location>
        <begin position="14"/>
        <end position="21"/>
    </location>
    <ligand>
        <name>ATP</name>
        <dbReference type="ChEBI" id="CHEBI:30616"/>
    </ligand>
</feature>
<evidence type="ECO:0000256" key="13">
    <source>
        <dbReference type="RuleBase" id="RU003785"/>
    </source>
</evidence>
<keyword evidence="8 10" id="KW-0460">Magnesium</keyword>
<evidence type="ECO:0000256" key="12">
    <source>
        <dbReference type="RuleBase" id="RU003784"/>
    </source>
</evidence>